<dbReference type="Proteomes" id="UP001595839">
    <property type="component" value="Unassembled WGS sequence"/>
</dbReference>
<evidence type="ECO:0000313" key="3">
    <source>
        <dbReference type="Proteomes" id="UP001595839"/>
    </source>
</evidence>
<organism evidence="2 3">
    <name type="scientific">Streptomyces vulcanius</name>
    <dbReference type="NCBI Taxonomy" id="1441876"/>
    <lineage>
        <taxon>Bacteria</taxon>
        <taxon>Bacillati</taxon>
        <taxon>Actinomycetota</taxon>
        <taxon>Actinomycetes</taxon>
        <taxon>Kitasatosporales</taxon>
        <taxon>Streptomycetaceae</taxon>
        <taxon>Streptomyces</taxon>
    </lineage>
</organism>
<dbReference type="Pfam" id="PF00561">
    <property type="entry name" value="Abhydrolase_1"/>
    <property type="match status" value="1"/>
</dbReference>
<dbReference type="GO" id="GO:0016787">
    <property type="term" value="F:hydrolase activity"/>
    <property type="evidence" value="ECO:0007669"/>
    <property type="project" value="UniProtKB-KW"/>
</dbReference>
<accession>A0ABV9AUK8</accession>
<keyword evidence="2" id="KW-0378">Hydrolase</keyword>
<reference evidence="3" key="1">
    <citation type="journal article" date="2019" name="Int. J. Syst. Evol. Microbiol.">
        <title>The Global Catalogue of Microorganisms (GCM) 10K type strain sequencing project: providing services to taxonomists for standard genome sequencing and annotation.</title>
        <authorList>
            <consortium name="The Broad Institute Genomics Platform"/>
            <consortium name="The Broad Institute Genome Sequencing Center for Infectious Disease"/>
            <person name="Wu L."/>
            <person name="Ma J."/>
        </authorList>
    </citation>
    <scope>NUCLEOTIDE SEQUENCE [LARGE SCALE GENOMIC DNA]</scope>
    <source>
        <strain evidence="3">CGMCC 4.7177</strain>
    </source>
</reference>
<dbReference type="RefSeq" id="WP_381178730.1">
    <property type="nucleotide sequence ID" value="NZ_JBHSFK010000021.1"/>
</dbReference>
<dbReference type="PANTHER" id="PTHR43798">
    <property type="entry name" value="MONOACYLGLYCEROL LIPASE"/>
    <property type="match status" value="1"/>
</dbReference>
<name>A0ABV9AUK8_9ACTN</name>
<protein>
    <submittedName>
        <fullName evidence="2">Alpha/beta fold hydrolase</fullName>
    </submittedName>
</protein>
<dbReference type="InterPro" id="IPR000073">
    <property type="entry name" value="AB_hydrolase_1"/>
</dbReference>
<dbReference type="InterPro" id="IPR029058">
    <property type="entry name" value="AB_hydrolase_fold"/>
</dbReference>
<proteinExistence type="predicted"/>
<comment type="caution">
    <text evidence="2">The sequence shown here is derived from an EMBL/GenBank/DDBJ whole genome shotgun (WGS) entry which is preliminary data.</text>
</comment>
<keyword evidence="3" id="KW-1185">Reference proteome</keyword>
<dbReference type="SUPFAM" id="SSF53474">
    <property type="entry name" value="alpha/beta-Hydrolases"/>
    <property type="match status" value="1"/>
</dbReference>
<feature type="domain" description="AB hydrolase-1" evidence="1">
    <location>
        <begin position="40"/>
        <end position="265"/>
    </location>
</feature>
<dbReference type="Gene3D" id="3.40.50.1820">
    <property type="entry name" value="alpha/beta hydrolase"/>
    <property type="match status" value="1"/>
</dbReference>
<dbReference type="PANTHER" id="PTHR43798:SF5">
    <property type="entry name" value="MONOACYLGLYCEROL LIPASE ABHD6"/>
    <property type="match status" value="1"/>
</dbReference>
<dbReference type="InterPro" id="IPR050266">
    <property type="entry name" value="AB_hydrolase_sf"/>
</dbReference>
<dbReference type="EMBL" id="JBHSFK010000021">
    <property type="protein sequence ID" value="MFC4503603.1"/>
    <property type="molecule type" value="Genomic_DNA"/>
</dbReference>
<evidence type="ECO:0000259" key="1">
    <source>
        <dbReference type="Pfam" id="PF00561"/>
    </source>
</evidence>
<gene>
    <name evidence="2" type="ORF">ACFPIH_29500</name>
</gene>
<evidence type="ECO:0000313" key="2">
    <source>
        <dbReference type="EMBL" id="MFC4503603.1"/>
    </source>
</evidence>
<dbReference type="PRINTS" id="PR00111">
    <property type="entry name" value="ABHYDROLASE"/>
</dbReference>
<sequence>MTPPDRHPHLNGDAGATEDSILCPEHGDIHVCQDGPREAPVLLLIHGSAASGRSWDALVPLLATLHRVIRIDLPGHGRSAEPVDGDYAIPEQARRVGTALDRLGVEHAIAVGHSSGGYAATALAEQRPDLVTALTLINTGPDMDAFIAQGPIAIDAAQWPPADEQIRQFASTGFRTGYQVPQELVDELRGMTYRAVVAAMQASTAYLNQHALPDRLMALGKPLQVIFGDQDRRWRPSSAADYRVVPGARVELLPGAGHTPILEDPPRTAALLLSFAEIHTARAPRAT</sequence>